<gene>
    <name evidence="2" type="ORF">PFLUV_G00038620</name>
</gene>
<dbReference type="Proteomes" id="UP000465112">
    <property type="component" value="Chromosome 4"/>
</dbReference>
<dbReference type="AlphaFoldDB" id="A0A6A5FKF1"/>
<accession>A0A6A5FKF1</accession>
<proteinExistence type="predicted"/>
<sequence>MHHQRSLLLQLSCFSKEQSGSEAGKEQRESHDFLWHIRGFPGHLRLGSHGAGGRRHGLAAGNQAQQHRDEPDQYQSHFHRLPDLPKRLDSLDSGPQNHCLKRQSLFLGHLQQRNEICFSVIMQRSAE</sequence>
<evidence type="ECO:0000313" key="2">
    <source>
        <dbReference type="EMBL" id="KAF1391124.1"/>
    </source>
</evidence>
<protein>
    <submittedName>
        <fullName evidence="2">Uncharacterized protein</fullName>
    </submittedName>
</protein>
<feature type="region of interest" description="Disordered" evidence="1">
    <location>
        <begin position="46"/>
        <end position="74"/>
    </location>
</feature>
<reference evidence="2 3" key="1">
    <citation type="submission" date="2019-06" db="EMBL/GenBank/DDBJ databases">
        <title>A chromosome-scale genome assembly of the European perch, Perca fluviatilis.</title>
        <authorList>
            <person name="Roques C."/>
            <person name="Zahm M."/>
            <person name="Cabau C."/>
            <person name="Klopp C."/>
            <person name="Bouchez O."/>
            <person name="Donnadieu C."/>
            <person name="Kuhl H."/>
            <person name="Gislard M."/>
            <person name="Guendouz S."/>
            <person name="Journot L."/>
            <person name="Haffray P."/>
            <person name="Bestin A."/>
            <person name="Morvezen R."/>
            <person name="Feron R."/>
            <person name="Wen M."/>
            <person name="Jouanno E."/>
            <person name="Herpin A."/>
            <person name="Schartl M."/>
            <person name="Postlethwait J."/>
            <person name="Schaerlinger B."/>
            <person name="Chardard D."/>
            <person name="Lecocq T."/>
            <person name="Poncet C."/>
            <person name="Jaffrelo L."/>
            <person name="Lampietro C."/>
            <person name="Guiguen Y."/>
        </authorList>
    </citation>
    <scope>NUCLEOTIDE SEQUENCE [LARGE SCALE GENOMIC DNA]</scope>
    <source>
        <tissue evidence="2">Blood</tissue>
    </source>
</reference>
<organism evidence="2 3">
    <name type="scientific">Perca fluviatilis</name>
    <name type="common">European perch</name>
    <dbReference type="NCBI Taxonomy" id="8168"/>
    <lineage>
        <taxon>Eukaryota</taxon>
        <taxon>Metazoa</taxon>
        <taxon>Chordata</taxon>
        <taxon>Craniata</taxon>
        <taxon>Vertebrata</taxon>
        <taxon>Euteleostomi</taxon>
        <taxon>Actinopterygii</taxon>
        <taxon>Neopterygii</taxon>
        <taxon>Teleostei</taxon>
        <taxon>Neoteleostei</taxon>
        <taxon>Acanthomorphata</taxon>
        <taxon>Eupercaria</taxon>
        <taxon>Perciformes</taxon>
        <taxon>Percoidei</taxon>
        <taxon>Percidae</taxon>
        <taxon>Percinae</taxon>
        <taxon>Perca</taxon>
    </lineage>
</organism>
<evidence type="ECO:0000256" key="1">
    <source>
        <dbReference type="SAM" id="MobiDB-lite"/>
    </source>
</evidence>
<dbReference type="EMBL" id="VHII01000004">
    <property type="protein sequence ID" value="KAF1391124.1"/>
    <property type="molecule type" value="Genomic_DNA"/>
</dbReference>
<evidence type="ECO:0000313" key="3">
    <source>
        <dbReference type="Proteomes" id="UP000465112"/>
    </source>
</evidence>
<comment type="caution">
    <text evidence="2">The sequence shown here is derived from an EMBL/GenBank/DDBJ whole genome shotgun (WGS) entry which is preliminary data.</text>
</comment>
<name>A0A6A5FKF1_PERFL</name>
<keyword evidence="3" id="KW-1185">Reference proteome</keyword>